<evidence type="ECO:0000256" key="2">
    <source>
        <dbReference type="ARBA" id="ARBA00022692"/>
    </source>
</evidence>
<keyword evidence="9" id="KW-1185">Reference proteome</keyword>
<evidence type="ECO:0000313" key="9">
    <source>
        <dbReference type="Proteomes" id="UP000193719"/>
    </source>
</evidence>
<protein>
    <recommendedName>
        <fullName evidence="7">G-protein coupled receptors family 3 profile domain-containing protein</fullName>
    </recommendedName>
</protein>
<keyword evidence="6" id="KW-0732">Signal</keyword>
<reference evidence="8 9" key="1">
    <citation type="submission" date="2016-08" db="EMBL/GenBank/DDBJ databases">
        <title>Genomes of anaerobic fungi encode conserved fungal cellulosomes for biomass hydrolysis.</title>
        <authorList>
            <consortium name="DOE Joint Genome Institute"/>
            <person name="Haitjema C.H."/>
            <person name="Gilmore S.P."/>
            <person name="Henske J.K."/>
            <person name="Solomon K.V."/>
            <person name="De Groot R."/>
            <person name="Kuo A."/>
            <person name="Mondo S.J."/>
            <person name="Salamov A.A."/>
            <person name="Labutti K."/>
            <person name="Zhao Z."/>
            <person name="Chiniquy J."/>
            <person name="Barry K."/>
            <person name="Brewer H.M."/>
            <person name="Purvine S.O."/>
            <person name="Wright A.T."/>
            <person name="Boxma B."/>
            <person name="Van Alen T."/>
            <person name="Hackstein J.H."/>
            <person name="Baker S.E."/>
            <person name="Grigoriev I.V."/>
            <person name="O'Malley M.A."/>
        </authorList>
    </citation>
    <scope>NUCLEOTIDE SEQUENCE [LARGE SCALE GENOMIC DNA]</scope>
    <source>
        <strain evidence="9">finn</strain>
    </source>
</reference>
<comment type="subcellular location">
    <subcellularLocation>
        <location evidence="1">Membrane</location>
        <topology evidence="1">Multi-pass membrane protein</topology>
    </subcellularLocation>
</comment>
<accession>A0A1Y1VNK8</accession>
<proteinExistence type="predicted"/>
<feature type="transmembrane region" description="Helical" evidence="5">
    <location>
        <begin position="730"/>
        <end position="749"/>
    </location>
</feature>
<feature type="chain" id="PRO_5012192178" description="G-protein coupled receptors family 3 profile domain-containing protein" evidence="6">
    <location>
        <begin position="26"/>
        <end position="969"/>
    </location>
</feature>
<keyword evidence="3 5" id="KW-1133">Transmembrane helix</keyword>
<dbReference type="Pfam" id="PF00003">
    <property type="entry name" value="7tm_3"/>
    <property type="match status" value="1"/>
</dbReference>
<evidence type="ECO:0000256" key="1">
    <source>
        <dbReference type="ARBA" id="ARBA00004141"/>
    </source>
</evidence>
<feature type="transmembrane region" description="Helical" evidence="5">
    <location>
        <begin position="801"/>
        <end position="820"/>
    </location>
</feature>
<dbReference type="SUPFAM" id="SSF53850">
    <property type="entry name" value="Periplasmic binding protein-like II"/>
    <property type="match status" value="1"/>
</dbReference>
<dbReference type="GO" id="GO:0004930">
    <property type="term" value="F:G protein-coupled receptor activity"/>
    <property type="evidence" value="ECO:0007669"/>
    <property type="project" value="InterPro"/>
</dbReference>
<gene>
    <name evidence="8" type="ORF">BCR36DRAFT_407975</name>
</gene>
<dbReference type="AlphaFoldDB" id="A0A1Y1VNK8"/>
<feature type="transmembrane region" description="Helical" evidence="5">
    <location>
        <begin position="699"/>
        <end position="718"/>
    </location>
</feature>
<dbReference type="EMBL" id="MCFH01000001">
    <property type="protein sequence ID" value="ORX60989.1"/>
    <property type="molecule type" value="Genomic_DNA"/>
</dbReference>
<dbReference type="PROSITE" id="PS50259">
    <property type="entry name" value="G_PROTEIN_RECEP_F3_4"/>
    <property type="match status" value="1"/>
</dbReference>
<name>A0A1Y1VNK8_9FUNG</name>
<evidence type="ECO:0000256" key="5">
    <source>
        <dbReference type="SAM" id="Phobius"/>
    </source>
</evidence>
<sequence>MRNKIHFFLLLLLYIIIRNIRKSYAEISNINYTIDIIKDNKKTDRYQLTFNYSTYLFNEVNSLFVNFREEEEAIICNSKDIDKSEEDKTTILFWVPTYSFSIIVLLFNAFPIWENKHRDNGKPFCMRIKDVGWVDNANKEICTNDDPNNEDLSCPDLILLGTTQFSYRYSKNDTLNLEKYFREYFKKKGYSLESLMNKYSMYDYHLGNSWLAIPFIVDFRTLKFNVTTFDYCKSKGYDLHYPPPFEKDYWGPNYKEKWTWEKVFEYSKLITECTQKPGFQLPSGCSYEDTKFFITLCQSMNIPFITEDSESEVKKCGFRDYSEKFSFLKVFFENHYIRKWLNEEQVWKWRNETYPDSIEKQPLFRGDIINIDENINGIKFSTPIEESKPNIKYTHFPGTTTFLGGSGIIITKKTKYPDELFEYIEILISEEYPYVSLTNPSVTPFENVRGNQCKYQSKTKRELCNSLLQSNGTYPYYFSYNNNNNLNVIYITQNSFGENKGISINTKNSMNSGIFNNIFHDADYICDDETDFQNNKITYNSEYKIELKINEDETILLKSMTDIVSNQEQSLDDICSIFDETIKNAKPYQFPYSTFGEINIFEYRAPISLMLSHFYYKHNDTESSLKDIINECCDIIDDTFLPRCSESKNIKFKLSECDTKRHKQKIIFINCKIDNEDIKNEISCSYIPYSNYKGIIIEIYDLLSFFFELISLIILIIKRDDRHIRKGIKFLVGIIISSMLLDISVIFWIGKYSHSKCIIKFWMLICGMTGFISSYSIKAEIIISVFKNRSLKKSNNKYRSYFVYILISIIELVLLSIWTFGNKIEKRIAYIENIGYYEYDSCSLGSEGILTMIFVVEFSLLGLSIIMAYLGKNIPAAFNESKKIFITSLLSIFVILSSYISVIFKTENTNIDYFMVLIIITITLIINIVFIGQTFLVLFDITISDNTSVLVVVSNLNKEEIKMSNFSSG</sequence>
<evidence type="ECO:0000256" key="6">
    <source>
        <dbReference type="SAM" id="SignalP"/>
    </source>
</evidence>
<dbReference type="Proteomes" id="UP000193719">
    <property type="component" value="Unassembled WGS sequence"/>
</dbReference>
<evidence type="ECO:0000259" key="7">
    <source>
        <dbReference type="PROSITE" id="PS50259"/>
    </source>
</evidence>
<feature type="signal peptide" evidence="6">
    <location>
        <begin position="1"/>
        <end position="25"/>
    </location>
</feature>
<evidence type="ECO:0000256" key="4">
    <source>
        <dbReference type="ARBA" id="ARBA00023136"/>
    </source>
</evidence>
<keyword evidence="4 5" id="KW-0472">Membrane</keyword>
<feature type="transmembrane region" description="Helical" evidence="5">
    <location>
        <begin position="914"/>
        <end position="939"/>
    </location>
</feature>
<keyword evidence="2 5" id="KW-0812">Transmembrane</keyword>
<dbReference type="OrthoDB" id="2142773at2759"/>
<feature type="domain" description="G-protein coupled receptors family 3 profile" evidence="7">
    <location>
        <begin position="693"/>
        <end position="939"/>
    </location>
</feature>
<feature type="transmembrane region" description="Helical" evidence="5">
    <location>
        <begin position="761"/>
        <end position="781"/>
    </location>
</feature>
<dbReference type="InterPro" id="IPR017978">
    <property type="entry name" value="GPCR_3_C"/>
</dbReference>
<organism evidence="8 9">
    <name type="scientific">Piromyces finnis</name>
    <dbReference type="NCBI Taxonomy" id="1754191"/>
    <lineage>
        <taxon>Eukaryota</taxon>
        <taxon>Fungi</taxon>
        <taxon>Fungi incertae sedis</taxon>
        <taxon>Chytridiomycota</taxon>
        <taxon>Chytridiomycota incertae sedis</taxon>
        <taxon>Neocallimastigomycetes</taxon>
        <taxon>Neocallimastigales</taxon>
        <taxon>Neocallimastigaceae</taxon>
        <taxon>Piromyces</taxon>
    </lineage>
</organism>
<evidence type="ECO:0000313" key="8">
    <source>
        <dbReference type="EMBL" id="ORX60989.1"/>
    </source>
</evidence>
<reference evidence="8 9" key="2">
    <citation type="submission" date="2016-08" db="EMBL/GenBank/DDBJ databases">
        <title>Pervasive Adenine N6-methylation of Active Genes in Fungi.</title>
        <authorList>
            <consortium name="DOE Joint Genome Institute"/>
            <person name="Mondo S.J."/>
            <person name="Dannebaum R.O."/>
            <person name="Kuo R.C."/>
            <person name="Labutti K."/>
            <person name="Haridas S."/>
            <person name="Kuo A."/>
            <person name="Salamov A."/>
            <person name="Ahrendt S.R."/>
            <person name="Lipzen A."/>
            <person name="Sullivan W."/>
            <person name="Andreopoulos W.B."/>
            <person name="Clum A."/>
            <person name="Lindquist E."/>
            <person name="Daum C."/>
            <person name="Ramamoorthy G.K."/>
            <person name="Gryganskyi A."/>
            <person name="Culley D."/>
            <person name="Magnuson J.K."/>
            <person name="James T.Y."/>
            <person name="O'Malley M.A."/>
            <person name="Stajich J.E."/>
            <person name="Spatafora J.W."/>
            <person name="Visel A."/>
            <person name="Grigoriev I.V."/>
        </authorList>
    </citation>
    <scope>NUCLEOTIDE SEQUENCE [LARGE SCALE GENOMIC DNA]</scope>
    <source>
        <strain evidence="9">finn</strain>
    </source>
</reference>
<comment type="caution">
    <text evidence="8">The sequence shown here is derived from an EMBL/GenBank/DDBJ whole genome shotgun (WGS) entry which is preliminary data.</text>
</comment>
<feature type="transmembrane region" description="Helical" evidence="5">
    <location>
        <begin position="849"/>
        <end position="871"/>
    </location>
</feature>
<dbReference type="Gene3D" id="3.40.190.10">
    <property type="entry name" value="Periplasmic binding protein-like II"/>
    <property type="match status" value="1"/>
</dbReference>
<feature type="transmembrane region" description="Helical" evidence="5">
    <location>
        <begin position="883"/>
        <end position="902"/>
    </location>
</feature>
<dbReference type="GO" id="GO:0016020">
    <property type="term" value="C:membrane"/>
    <property type="evidence" value="ECO:0007669"/>
    <property type="project" value="UniProtKB-SubCell"/>
</dbReference>
<evidence type="ECO:0000256" key="3">
    <source>
        <dbReference type="ARBA" id="ARBA00022989"/>
    </source>
</evidence>